<keyword evidence="4" id="KW-0808">Transferase</keyword>
<dbReference type="GO" id="GO:0005886">
    <property type="term" value="C:plasma membrane"/>
    <property type="evidence" value="ECO:0007669"/>
    <property type="project" value="UniProtKB-SubCell"/>
</dbReference>
<dbReference type="PANTHER" id="PTHR33908:SF11">
    <property type="entry name" value="MEMBRANE PROTEIN"/>
    <property type="match status" value="1"/>
</dbReference>
<feature type="transmembrane region" description="Helical" evidence="8">
    <location>
        <begin position="23"/>
        <end position="44"/>
    </location>
</feature>
<evidence type="ECO:0000256" key="3">
    <source>
        <dbReference type="ARBA" id="ARBA00022676"/>
    </source>
</evidence>
<feature type="transmembrane region" description="Helical" evidence="8">
    <location>
        <begin position="172"/>
        <end position="191"/>
    </location>
</feature>
<dbReference type="InterPro" id="IPR050297">
    <property type="entry name" value="LipidA_mod_glycosyltrf_83"/>
</dbReference>
<feature type="transmembrane region" description="Helical" evidence="8">
    <location>
        <begin position="97"/>
        <end position="116"/>
    </location>
</feature>
<organism evidence="9 10">
    <name type="scientific">Caldilinea aerophila (strain DSM 14535 / JCM 11387 / NBRC 104270 / STL-6-O1)</name>
    <dbReference type="NCBI Taxonomy" id="926550"/>
    <lineage>
        <taxon>Bacteria</taxon>
        <taxon>Bacillati</taxon>
        <taxon>Chloroflexota</taxon>
        <taxon>Caldilineae</taxon>
        <taxon>Caldilineales</taxon>
        <taxon>Caldilineaceae</taxon>
        <taxon>Caldilinea</taxon>
    </lineage>
</organism>
<evidence type="ECO:0000256" key="2">
    <source>
        <dbReference type="ARBA" id="ARBA00022475"/>
    </source>
</evidence>
<feature type="transmembrane region" description="Helical" evidence="8">
    <location>
        <begin position="251"/>
        <end position="270"/>
    </location>
</feature>
<dbReference type="GO" id="GO:0009103">
    <property type="term" value="P:lipopolysaccharide biosynthetic process"/>
    <property type="evidence" value="ECO:0007669"/>
    <property type="project" value="UniProtKB-ARBA"/>
</dbReference>
<keyword evidence="7 8" id="KW-0472">Membrane</keyword>
<dbReference type="STRING" id="926550.CLDAP_02110"/>
<evidence type="ECO:0000313" key="9">
    <source>
        <dbReference type="EMBL" id="BAL98250.1"/>
    </source>
</evidence>
<evidence type="ECO:0000256" key="1">
    <source>
        <dbReference type="ARBA" id="ARBA00004651"/>
    </source>
</evidence>
<evidence type="ECO:0000256" key="6">
    <source>
        <dbReference type="ARBA" id="ARBA00022989"/>
    </source>
</evidence>
<feature type="transmembrane region" description="Helical" evidence="8">
    <location>
        <begin position="150"/>
        <end position="166"/>
    </location>
</feature>
<keyword evidence="6 8" id="KW-1133">Transmembrane helix</keyword>
<proteinExistence type="predicted"/>
<feature type="transmembrane region" description="Helical" evidence="8">
    <location>
        <begin position="336"/>
        <end position="355"/>
    </location>
</feature>
<keyword evidence="5 8" id="KW-0812">Transmembrane</keyword>
<name>I0HZ13_CALAS</name>
<dbReference type="GO" id="GO:0016763">
    <property type="term" value="F:pentosyltransferase activity"/>
    <property type="evidence" value="ECO:0007669"/>
    <property type="project" value="TreeGrafter"/>
</dbReference>
<keyword evidence="10" id="KW-1185">Reference proteome</keyword>
<dbReference type="KEGG" id="cap:CLDAP_02110"/>
<dbReference type="AlphaFoldDB" id="I0HZ13"/>
<dbReference type="PANTHER" id="PTHR33908">
    <property type="entry name" value="MANNOSYLTRANSFERASE YKCB-RELATED"/>
    <property type="match status" value="1"/>
</dbReference>
<feature type="transmembrane region" description="Helical" evidence="8">
    <location>
        <begin position="367"/>
        <end position="385"/>
    </location>
</feature>
<evidence type="ECO:0000256" key="4">
    <source>
        <dbReference type="ARBA" id="ARBA00022679"/>
    </source>
</evidence>
<protein>
    <recommendedName>
        <fullName evidence="11">Glycosyltransferase RgtA/B/C/D-like domain-containing protein</fullName>
    </recommendedName>
</protein>
<reference evidence="9 10" key="1">
    <citation type="submission" date="2012-02" db="EMBL/GenBank/DDBJ databases">
        <title>Complete genome sequence of Caldilinea aerophila DSM 14535 (= NBRC 102666).</title>
        <authorList>
            <person name="Oguchi A."/>
            <person name="Hosoyama A."/>
            <person name="Sekine M."/>
            <person name="Fukai R."/>
            <person name="Kato Y."/>
            <person name="Nakamura S."/>
            <person name="Hanada S."/>
            <person name="Yamazaki S."/>
            <person name="Fujita N."/>
        </authorList>
    </citation>
    <scope>NUCLEOTIDE SEQUENCE [LARGE SCALE GENOMIC DNA]</scope>
    <source>
        <strain evidence="10">DSM 14535 / JCM 11387 / NBRC 104270 / STL-6-O1</strain>
    </source>
</reference>
<dbReference type="HOGENOM" id="CLU_509669_0_0_0"/>
<keyword evidence="2" id="KW-1003">Cell membrane</keyword>
<feature type="transmembrane region" description="Helical" evidence="8">
    <location>
        <begin position="392"/>
        <end position="414"/>
    </location>
</feature>
<dbReference type="Proteomes" id="UP000007880">
    <property type="component" value="Chromosome"/>
</dbReference>
<accession>I0HZ13</accession>
<feature type="transmembrane region" description="Helical" evidence="8">
    <location>
        <begin position="224"/>
        <end position="239"/>
    </location>
</feature>
<evidence type="ECO:0000256" key="5">
    <source>
        <dbReference type="ARBA" id="ARBA00022692"/>
    </source>
</evidence>
<feature type="transmembrane region" description="Helical" evidence="8">
    <location>
        <begin position="313"/>
        <end position="331"/>
    </location>
</feature>
<evidence type="ECO:0000256" key="8">
    <source>
        <dbReference type="SAM" id="Phobius"/>
    </source>
</evidence>
<keyword evidence="3" id="KW-0328">Glycosyltransferase</keyword>
<comment type="subcellular location">
    <subcellularLocation>
        <location evidence="1">Cell membrane</location>
        <topology evidence="1">Multi-pass membrane protein</topology>
    </subcellularLocation>
</comment>
<feature type="transmembrane region" description="Helical" evidence="8">
    <location>
        <begin position="122"/>
        <end position="143"/>
    </location>
</feature>
<dbReference type="RefSeq" id="WP_014431492.1">
    <property type="nucleotide sequence ID" value="NC_017079.1"/>
</dbReference>
<evidence type="ECO:0000313" key="10">
    <source>
        <dbReference type="Proteomes" id="UP000007880"/>
    </source>
</evidence>
<evidence type="ECO:0008006" key="11">
    <source>
        <dbReference type="Google" id="ProtNLM"/>
    </source>
</evidence>
<evidence type="ECO:0000256" key="7">
    <source>
        <dbReference type="ARBA" id="ARBA00023136"/>
    </source>
</evidence>
<gene>
    <name evidence="9" type="ordered locus">CLDAP_02110</name>
</gene>
<sequence length="534" mass="59965">MLSLAEFGSGSRKPFRDLFRIQWLPYLFTICLLVGTAIGLLLLVERQPVISDSLGYLVAAQRIASGNGPTFADANNQIAGKYFSLYAFQIRRPETHLLYLGFPPGLPLLLAVSLLIDPSSSLVYFVVPAMALLTTLLASILGWILTRDPWVAFWTILLLSSTPAFWQFGTAIWSEFPSAAFIAAALILYLLAEQIVLPKWVEKLLIWIVGLLLAYSVYIRYTNIVVIPVLLFADAWLIFRQRTKLSLRWPLWAVAVLTVISVLLFNRWYYGGWLLTSYSPEHGWYPLPAFSLNYAFDRSFIDGYSFFAGLKTLWLNFSIFLPSAVIGWLILGRAGAILGGISLIFFALYSVYAFAPVGINARFLVPLFPLLAIGAATTISTLLARTPRLPRVVIAIALIIVSVWQLPTSLHAVVERNRSNADLVKTVQLISEATPADAVFMSYPLNDLFFIYGKRSAFNYRRVPISDPTTKQYRIREAVPVILNVIATLLQHGKPVYYVDTNNHFIPDLPEILRERFKIETLSIGGVIVYRLQN</sequence>
<dbReference type="EMBL" id="AP012337">
    <property type="protein sequence ID" value="BAL98250.1"/>
    <property type="molecule type" value="Genomic_DNA"/>
</dbReference>